<dbReference type="Proteomes" id="UP001148662">
    <property type="component" value="Unassembled WGS sequence"/>
</dbReference>
<gene>
    <name evidence="1" type="ORF">NM688_g8762</name>
</gene>
<comment type="caution">
    <text evidence="1">The sequence shown here is derived from an EMBL/GenBank/DDBJ whole genome shotgun (WGS) entry which is preliminary data.</text>
</comment>
<evidence type="ECO:0000313" key="2">
    <source>
        <dbReference type="Proteomes" id="UP001148662"/>
    </source>
</evidence>
<sequence length="309" mass="34760">MKASLRWFFNADIVDSTQVFSEPTQLIADDRPSHHTRTFIWWRGTPAWSPGSLRPQGLPLFVDDYGKTVWWTSPQLRRSADEPQDLILMLYWNTLVDLRPHVVWRGFGIKGAENPLEWVDPSISPGKGEAFRTLMVVLGGTYSRTDGHQGVGFLTLKFFVHETIADLSNGRVSRRGPCVAERTSYAPGDAFSIHADDTDSFNVRYISEGRPYKNQAAIGRAKEYLKSIPLSSKESTTPVEPGHPLHLSNRTIVQLDRNVNADNNASRRRQRRRIALGPCSAKQVEDGDVSEASITVDMDEWGTPVLDRI</sequence>
<dbReference type="EMBL" id="JANHOG010002458">
    <property type="protein sequence ID" value="KAJ3523222.1"/>
    <property type="molecule type" value="Genomic_DNA"/>
</dbReference>
<name>A0ACC1RPM2_9APHY</name>
<proteinExistence type="predicted"/>
<keyword evidence="2" id="KW-1185">Reference proteome</keyword>
<protein>
    <submittedName>
        <fullName evidence="1">Uncharacterized protein</fullName>
    </submittedName>
</protein>
<organism evidence="1 2">
    <name type="scientific">Phlebia brevispora</name>
    <dbReference type="NCBI Taxonomy" id="194682"/>
    <lineage>
        <taxon>Eukaryota</taxon>
        <taxon>Fungi</taxon>
        <taxon>Dikarya</taxon>
        <taxon>Basidiomycota</taxon>
        <taxon>Agaricomycotina</taxon>
        <taxon>Agaricomycetes</taxon>
        <taxon>Polyporales</taxon>
        <taxon>Meruliaceae</taxon>
        <taxon>Phlebia</taxon>
    </lineage>
</organism>
<evidence type="ECO:0000313" key="1">
    <source>
        <dbReference type="EMBL" id="KAJ3523222.1"/>
    </source>
</evidence>
<reference evidence="1" key="1">
    <citation type="submission" date="2022-07" db="EMBL/GenBank/DDBJ databases">
        <title>Genome Sequence of Phlebia brevispora.</title>
        <authorList>
            <person name="Buettner E."/>
        </authorList>
    </citation>
    <scope>NUCLEOTIDE SEQUENCE</scope>
    <source>
        <strain evidence="1">MPL23</strain>
    </source>
</reference>
<accession>A0ACC1RPM2</accession>